<dbReference type="EMBL" id="JAKLTN010000001">
    <property type="protein sequence ID" value="MCG2575947.1"/>
    <property type="molecule type" value="Genomic_DNA"/>
</dbReference>
<protein>
    <submittedName>
        <fullName evidence="1">YqjK-like family protein</fullName>
    </submittedName>
</protein>
<organism evidence="1 2">
    <name type="scientific">Dechloromonas hankyongensis</name>
    <dbReference type="NCBI Taxonomy" id="2908002"/>
    <lineage>
        <taxon>Bacteria</taxon>
        <taxon>Pseudomonadati</taxon>
        <taxon>Pseudomonadota</taxon>
        <taxon>Betaproteobacteria</taxon>
        <taxon>Rhodocyclales</taxon>
        <taxon>Azonexaceae</taxon>
        <taxon>Dechloromonas</taxon>
    </lineage>
</organism>
<evidence type="ECO:0000313" key="2">
    <source>
        <dbReference type="Proteomes" id="UP001165384"/>
    </source>
</evidence>
<proteinExistence type="predicted"/>
<accession>A0ABS9JYG8</accession>
<comment type="caution">
    <text evidence="1">The sequence shown here is derived from an EMBL/GenBank/DDBJ whole genome shotgun (WGS) entry which is preliminary data.</text>
</comment>
<keyword evidence="2" id="KW-1185">Reference proteome</keyword>
<dbReference type="Proteomes" id="UP001165384">
    <property type="component" value="Unassembled WGS sequence"/>
</dbReference>
<dbReference type="RefSeq" id="WP_275707383.1">
    <property type="nucleotide sequence ID" value="NZ_JAKLTN010000001.1"/>
</dbReference>
<dbReference type="Pfam" id="PF13997">
    <property type="entry name" value="YqjK"/>
    <property type="match status" value="1"/>
</dbReference>
<reference evidence="1" key="1">
    <citation type="submission" date="2022-01" db="EMBL/GenBank/DDBJ databases">
        <authorList>
            <person name="Jo J.-H."/>
            <person name="Im W.-T."/>
        </authorList>
    </citation>
    <scope>NUCLEOTIDE SEQUENCE</scope>
    <source>
        <strain evidence="1">XY25</strain>
    </source>
</reference>
<sequence length="98" mass="10898">MNPKLLELATRHGALKVRIDQQRRQLAQHALPLEAALAKGDTVLKGVDWLKHHPAAVGAAVVAIVIAKPKRAWRWARRGVFLWRGWQAAKSTILGERG</sequence>
<dbReference type="InterPro" id="IPR025612">
    <property type="entry name" value="YqjK"/>
</dbReference>
<name>A0ABS9JYG8_9RHOO</name>
<evidence type="ECO:0000313" key="1">
    <source>
        <dbReference type="EMBL" id="MCG2575947.1"/>
    </source>
</evidence>
<gene>
    <name evidence="1" type="ORF">LZ012_02935</name>
</gene>